<dbReference type="Proteomes" id="UP001595715">
    <property type="component" value="Unassembled WGS sequence"/>
</dbReference>
<gene>
    <name evidence="8" type="ORF">ACFOZ8_24925</name>
</gene>
<feature type="compositionally biased region" description="Basic and acidic residues" evidence="7">
    <location>
        <begin position="174"/>
        <end position="190"/>
    </location>
</feature>
<dbReference type="PRINTS" id="PR00105">
    <property type="entry name" value="C5METTRFRASE"/>
</dbReference>
<dbReference type="InterPro" id="IPR001525">
    <property type="entry name" value="C5_MeTfrase"/>
</dbReference>
<dbReference type="PROSITE" id="PS00094">
    <property type="entry name" value="C5_MTASE_1"/>
    <property type="match status" value="1"/>
</dbReference>
<name>A0ABV8KA34_9BACL</name>
<evidence type="ECO:0000256" key="5">
    <source>
        <dbReference type="ARBA" id="ARBA00022747"/>
    </source>
</evidence>
<evidence type="ECO:0000256" key="3">
    <source>
        <dbReference type="ARBA" id="ARBA00022679"/>
    </source>
</evidence>
<accession>A0ABV8KA34</accession>
<dbReference type="GO" id="GO:0003886">
    <property type="term" value="F:DNA (cytosine-5-)-methyltransferase activity"/>
    <property type="evidence" value="ECO:0007669"/>
    <property type="project" value="UniProtKB-EC"/>
</dbReference>
<organism evidence="8 9">
    <name type="scientific">Paenibacillus xanthanilyticus</name>
    <dbReference type="NCBI Taxonomy" id="1783531"/>
    <lineage>
        <taxon>Bacteria</taxon>
        <taxon>Bacillati</taxon>
        <taxon>Bacillota</taxon>
        <taxon>Bacilli</taxon>
        <taxon>Bacillales</taxon>
        <taxon>Paenibacillaceae</taxon>
        <taxon>Paenibacillus</taxon>
    </lineage>
</organism>
<dbReference type="PROSITE" id="PS51679">
    <property type="entry name" value="SAM_MT_C5"/>
    <property type="match status" value="1"/>
</dbReference>
<evidence type="ECO:0000256" key="2">
    <source>
        <dbReference type="ARBA" id="ARBA00022603"/>
    </source>
</evidence>
<evidence type="ECO:0000313" key="8">
    <source>
        <dbReference type="EMBL" id="MFC4102869.1"/>
    </source>
</evidence>
<keyword evidence="3 6" id="KW-0808">Transferase</keyword>
<dbReference type="PANTHER" id="PTHR46098">
    <property type="entry name" value="TRNA (CYTOSINE(38)-C(5))-METHYLTRANSFERASE"/>
    <property type="match status" value="1"/>
</dbReference>
<dbReference type="EC" id="2.1.1.37" evidence="1"/>
<feature type="region of interest" description="Disordered" evidence="7">
    <location>
        <begin position="171"/>
        <end position="256"/>
    </location>
</feature>
<dbReference type="EMBL" id="JBHSAM010000034">
    <property type="protein sequence ID" value="MFC4102869.1"/>
    <property type="molecule type" value="Genomic_DNA"/>
</dbReference>
<protein>
    <recommendedName>
        <fullName evidence="1">DNA (cytosine-5-)-methyltransferase</fullName>
        <ecNumber evidence="1">2.1.1.37</ecNumber>
    </recommendedName>
</protein>
<feature type="active site" evidence="6">
    <location>
        <position position="80"/>
    </location>
</feature>
<dbReference type="InterPro" id="IPR050750">
    <property type="entry name" value="C5-MTase"/>
</dbReference>
<dbReference type="InterPro" id="IPR018117">
    <property type="entry name" value="C5_DNA_meth_AS"/>
</dbReference>
<comment type="similarity">
    <text evidence="6">Belongs to the class I-like SAM-binding methyltransferase superfamily. C5-methyltransferase family.</text>
</comment>
<dbReference type="RefSeq" id="WP_377721472.1">
    <property type="nucleotide sequence ID" value="NZ_JBHSAM010000034.1"/>
</dbReference>
<reference evidence="9" key="1">
    <citation type="journal article" date="2019" name="Int. J. Syst. Evol. Microbiol.">
        <title>The Global Catalogue of Microorganisms (GCM) 10K type strain sequencing project: providing services to taxonomists for standard genome sequencing and annotation.</title>
        <authorList>
            <consortium name="The Broad Institute Genomics Platform"/>
            <consortium name="The Broad Institute Genome Sequencing Center for Infectious Disease"/>
            <person name="Wu L."/>
            <person name="Ma J."/>
        </authorList>
    </citation>
    <scope>NUCLEOTIDE SEQUENCE [LARGE SCALE GENOMIC DNA]</scope>
    <source>
        <strain evidence="9">IBRC-M 10987</strain>
    </source>
</reference>
<sequence>MNALSLFSGIGGIDLAGEAVGIKTIAFCERERFPQQVLEKHWPGVPIYDDVRTLTKARLETDGILRPDRTIDLISAGYPCQPFSHAGKREGEKDDRHLWPEVNRLLQEIRPRWFLGENVAGHISLGLDTVLSDLENAGYDAQAFVIPASAVSASHQRERVFILGYTERSGLGGEPRRRAGEEPADGHSKLEGGPLANSESERCGKARGGISRSEERTTCSSDVADISGAGCQERDASSFTGDPRYGAGSRHEGRSDRSIESLLGRVADELPSWLDGSGINPLDALQQWIADYQQPALMGQEQYDWEPLRVATGIKNRASRLKALGNAVNPLQILPIMAAIKLLFHQEEKSNE</sequence>
<dbReference type="PANTHER" id="PTHR46098:SF1">
    <property type="entry name" value="TRNA (CYTOSINE(38)-C(5))-METHYLTRANSFERASE"/>
    <property type="match status" value="1"/>
</dbReference>
<evidence type="ECO:0000256" key="4">
    <source>
        <dbReference type="ARBA" id="ARBA00022691"/>
    </source>
</evidence>
<evidence type="ECO:0000313" key="9">
    <source>
        <dbReference type="Proteomes" id="UP001595715"/>
    </source>
</evidence>
<comment type="caution">
    <text evidence="8">The sequence shown here is derived from an EMBL/GenBank/DDBJ whole genome shotgun (WGS) entry which is preliminary data.</text>
</comment>
<keyword evidence="9" id="KW-1185">Reference proteome</keyword>
<dbReference type="GO" id="GO:0032259">
    <property type="term" value="P:methylation"/>
    <property type="evidence" value="ECO:0007669"/>
    <property type="project" value="UniProtKB-KW"/>
</dbReference>
<keyword evidence="2 6" id="KW-0489">Methyltransferase</keyword>
<dbReference type="Gene3D" id="3.40.50.150">
    <property type="entry name" value="Vaccinia Virus protein VP39"/>
    <property type="match status" value="1"/>
</dbReference>
<dbReference type="Pfam" id="PF00145">
    <property type="entry name" value="DNA_methylase"/>
    <property type="match status" value="1"/>
</dbReference>
<dbReference type="SUPFAM" id="SSF53335">
    <property type="entry name" value="S-adenosyl-L-methionine-dependent methyltransferases"/>
    <property type="match status" value="1"/>
</dbReference>
<dbReference type="InterPro" id="IPR029063">
    <property type="entry name" value="SAM-dependent_MTases_sf"/>
</dbReference>
<evidence type="ECO:0000256" key="7">
    <source>
        <dbReference type="SAM" id="MobiDB-lite"/>
    </source>
</evidence>
<proteinExistence type="inferred from homology"/>
<evidence type="ECO:0000256" key="1">
    <source>
        <dbReference type="ARBA" id="ARBA00011975"/>
    </source>
</evidence>
<keyword evidence="5" id="KW-0680">Restriction system</keyword>
<keyword evidence="4 6" id="KW-0949">S-adenosyl-L-methionine</keyword>
<evidence type="ECO:0000256" key="6">
    <source>
        <dbReference type="PROSITE-ProRule" id="PRU01016"/>
    </source>
</evidence>